<dbReference type="Pfam" id="PF01370">
    <property type="entry name" value="Epimerase"/>
    <property type="match status" value="1"/>
</dbReference>
<evidence type="ECO:0000256" key="1">
    <source>
        <dbReference type="ARBA" id="ARBA00005959"/>
    </source>
</evidence>
<name>A0A6C0BTM2_9ZZZZ</name>
<feature type="domain" description="NAD-dependent epimerase/dehydratase" evidence="5">
    <location>
        <begin position="3"/>
        <end position="236"/>
    </location>
</feature>
<accession>A0A6C0BTM2</accession>
<dbReference type="PANTHER" id="PTHR43238:SF1">
    <property type="entry name" value="GDP-L-FUCOSE SYNTHASE"/>
    <property type="match status" value="1"/>
</dbReference>
<proteinExistence type="inferred from homology"/>
<reference evidence="6" key="1">
    <citation type="journal article" date="2020" name="Nature">
        <title>Giant virus diversity and host interactions through global metagenomics.</title>
        <authorList>
            <person name="Schulz F."/>
            <person name="Roux S."/>
            <person name="Paez-Espino D."/>
            <person name="Jungbluth S."/>
            <person name="Walsh D.A."/>
            <person name="Denef V.J."/>
            <person name="McMahon K.D."/>
            <person name="Konstantinidis K.T."/>
            <person name="Eloe-Fadrosh E.A."/>
            <person name="Kyrpides N.C."/>
            <person name="Woyke T."/>
        </authorList>
    </citation>
    <scope>NUCLEOTIDE SEQUENCE</scope>
    <source>
        <strain evidence="6">GVMAG-M-3300018428-16</strain>
    </source>
</reference>
<dbReference type="Gene3D" id="3.90.25.10">
    <property type="entry name" value="UDP-galactose 4-epimerase, domain 1"/>
    <property type="match status" value="1"/>
</dbReference>
<dbReference type="GO" id="GO:0016853">
    <property type="term" value="F:isomerase activity"/>
    <property type="evidence" value="ECO:0007669"/>
    <property type="project" value="UniProtKB-KW"/>
</dbReference>
<sequence>MKILITGGSGLVGQAIQETIYLQRNNDDNSYINNDHDYIFISSKDCDLTNINDTKEYFSKCNPDAVIHLAAYVGGLFRNMSEKINMYEINTQINYNVLKVCDELNINRVLSCLSTCIFPDDTTYPINENMLHNGPPHFSNDAYAYSKRMLELHSRLYYENKERIYNCIIPTNIYGKYDNFNLKDAHVIPALIHKCYLAKKNNQPFIVNGSGTPLRQFIYSLDLAKLILKVLFEYYEKDPIILSVSEENEVSIYYVANTIAKCFGYENMIKFDCNYPDGQFKKTADNKKLMDLYPDTTFTSIENGISTTVEWFNVTPENLIRK</sequence>
<dbReference type="PANTHER" id="PTHR43238">
    <property type="entry name" value="GDP-L-FUCOSE SYNTHASE"/>
    <property type="match status" value="1"/>
</dbReference>
<dbReference type="InterPro" id="IPR036291">
    <property type="entry name" value="NAD(P)-bd_dom_sf"/>
</dbReference>
<keyword evidence="4" id="KW-0413">Isomerase</keyword>
<keyword evidence="3" id="KW-0560">Oxidoreductase</keyword>
<comment type="similarity">
    <text evidence="1">Belongs to the NAD(P)-dependent epimerase/dehydratase family. Fucose synthase subfamily.</text>
</comment>
<organism evidence="6">
    <name type="scientific">viral metagenome</name>
    <dbReference type="NCBI Taxonomy" id="1070528"/>
    <lineage>
        <taxon>unclassified sequences</taxon>
        <taxon>metagenomes</taxon>
        <taxon>organismal metagenomes</taxon>
    </lineage>
</organism>
<evidence type="ECO:0000256" key="3">
    <source>
        <dbReference type="ARBA" id="ARBA00023002"/>
    </source>
</evidence>
<dbReference type="EMBL" id="MN739235">
    <property type="protein sequence ID" value="QHS94924.1"/>
    <property type="molecule type" value="Genomic_DNA"/>
</dbReference>
<evidence type="ECO:0000256" key="2">
    <source>
        <dbReference type="ARBA" id="ARBA00022857"/>
    </source>
</evidence>
<evidence type="ECO:0000259" key="5">
    <source>
        <dbReference type="Pfam" id="PF01370"/>
    </source>
</evidence>
<dbReference type="InterPro" id="IPR028614">
    <property type="entry name" value="GDP_fucose/colitose_synth"/>
</dbReference>
<dbReference type="AlphaFoldDB" id="A0A6C0BTM2"/>
<keyword evidence="2" id="KW-0521">NADP</keyword>
<evidence type="ECO:0000256" key="4">
    <source>
        <dbReference type="ARBA" id="ARBA00023235"/>
    </source>
</evidence>
<dbReference type="HAMAP" id="MF_00956">
    <property type="entry name" value="GDP_fucose_synth"/>
    <property type="match status" value="1"/>
</dbReference>
<dbReference type="SUPFAM" id="SSF51735">
    <property type="entry name" value="NAD(P)-binding Rossmann-fold domains"/>
    <property type="match status" value="1"/>
</dbReference>
<evidence type="ECO:0000313" key="6">
    <source>
        <dbReference type="EMBL" id="QHS94924.1"/>
    </source>
</evidence>
<dbReference type="GO" id="GO:0050577">
    <property type="term" value="F:GDP-L-fucose synthase activity"/>
    <property type="evidence" value="ECO:0007669"/>
    <property type="project" value="TreeGrafter"/>
</dbReference>
<dbReference type="CDD" id="cd05239">
    <property type="entry name" value="GDP_FS_SDR_e"/>
    <property type="match status" value="1"/>
</dbReference>
<dbReference type="InterPro" id="IPR001509">
    <property type="entry name" value="Epimerase_deHydtase"/>
</dbReference>
<protein>
    <recommendedName>
        <fullName evidence="5">NAD-dependent epimerase/dehydratase domain-containing protein</fullName>
    </recommendedName>
</protein>
<dbReference type="Gene3D" id="3.40.50.720">
    <property type="entry name" value="NAD(P)-binding Rossmann-like Domain"/>
    <property type="match status" value="1"/>
</dbReference>